<feature type="region of interest" description="Disordered" evidence="1">
    <location>
        <begin position="15"/>
        <end position="34"/>
    </location>
</feature>
<gene>
    <name evidence="2" type="ORF">MM415B03019_0006</name>
</gene>
<sequence length="495" mass="52884">MEEFKPIKKLSPTGEFVPIKKVPPEKPSSNEPSKSIFSHLFEKYGQPTLEGLGMAGGGLIGSGVGPAGTVVGATLGYGIGKKTGEIINRGLSDKKPLPPLSTNEVIGELKQSGEDLKTGAMMEMGGQALGKILPPLVKTALKPIGKVGSELIGKLTGTGGQSLKESYKRSPNYLGSLRNEITGEEVVDMAKSALTSLKDQRAAAYQDSLRKISGTGLAIPGQSQSLTINPDPIARKLVDLANQYRIGLRINQQGKYIIDTSQAAMGKAGRNDIEGIIKEVGEWNDFSPLGLDALKRRVADFYSDSSAARQFTTSIGKTIKQTIIDDVPEYAKMTKGYEQASRLINDIGQDLMMKKEGIMGRVTADKTLRRLISSMKENFELRNDLVQILGNKGGEDLSGAISGYAMKTWMPRGMAGVAGLGFGANVLLAKVVNPAFWPLVALSSPRVAGEFISTLGRFSGKSDVITKPLARALAYGAGKKGEAKRDLSKLPDLRK</sequence>
<reference evidence="2" key="1">
    <citation type="submission" date="2020-03" db="EMBL/GenBank/DDBJ databases">
        <title>The deep terrestrial virosphere.</title>
        <authorList>
            <person name="Holmfeldt K."/>
            <person name="Nilsson E."/>
            <person name="Simone D."/>
            <person name="Lopez-Fernandez M."/>
            <person name="Wu X."/>
            <person name="de Brujin I."/>
            <person name="Lundin D."/>
            <person name="Andersson A."/>
            <person name="Bertilsson S."/>
            <person name="Dopson M."/>
        </authorList>
    </citation>
    <scope>NUCLEOTIDE SEQUENCE</scope>
    <source>
        <strain evidence="2">MM415B03019</strain>
    </source>
</reference>
<name>A0A6M3KZ72_9ZZZZ</name>
<organism evidence="2">
    <name type="scientific">viral metagenome</name>
    <dbReference type="NCBI Taxonomy" id="1070528"/>
    <lineage>
        <taxon>unclassified sequences</taxon>
        <taxon>metagenomes</taxon>
        <taxon>organismal metagenomes</taxon>
    </lineage>
</organism>
<dbReference type="EMBL" id="MT142696">
    <property type="protein sequence ID" value="QJA87310.1"/>
    <property type="molecule type" value="Genomic_DNA"/>
</dbReference>
<protein>
    <submittedName>
        <fullName evidence="2">Uncharacterized protein</fullName>
    </submittedName>
</protein>
<dbReference type="AlphaFoldDB" id="A0A6M3KZ72"/>
<evidence type="ECO:0000256" key="1">
    <source>
        <dbReference type="SAM" id="MobiDB-lite"/>
    </source>
</evidence>
<proteinExistence type="predicted"/>
<evidence type="ECO:0000313" key="2">
    <source>
        <dbReference type="EMBL" id="QJA87310.1"/>
    </source>
</evidence>
<accession>A0A6M3KZ72</accession>